<sequence length="112" mass="11913">MKYQSLLSILAYAASVSAAAIQARDSDAQLTVTSLSPRTNVAVEARTPKSTTRPDCFRRLSAPTMSLLITGGSGFTNNNCFLHIFSDDGCSQRLADIGPIMESNGYPVSPPT</sequence>
<organism evidence="2 3">
    <name type="scientific">Zasmidium cellare ATCC 36951</name>
    <dbReference type="NCBI Taxonomy" id="1080233"/>
    <lineage>
        <taxon>Eukaryota</taxon>
        <taxon>Fungi</taxon>
        <taxon>Dikarya</taxon>
        <taxon>Ascomycota</taxon>
        <taxon>Pezizomycotina</taxon>
        <taxon>Dothideomycetes</taxon>
        <taxon>Dothideomycetidae</taxon>
        <taxon>Mycosphaerellales</taxon>
        <taxon>Mycosphaerellaceae</taxon>
        <taxon>Zasmidium</taxon>
    </lineage>
</organism>
<evidence type="ECO:0000256" key="1">
    <source>
        <dbReference type="SAM" id="SignalP"/>
    </source>
</evidence>
<protein>
    <submittedName>
        <fullName evidence="2">Uncharacterized protein</fullName>
    </submittedName>
</protein>
<feature type="chain" id="PRO_5025345422" evidence="1">
    <location>
        <begin position="19"/>
        <end position="112"/>
    </location>
</feature>
<dbReference type="Proteomes" id="UP000799537">
    <property type="component" value="Unassembled WGS sequence"/>
</dbReference>
<feature type="signal peptide" evidence="1">
    <location>
        <begin position="1"/>
        <end position="18"/>
    </location>
</feature>
<keyword evidence="1" id="KW-0732">Signal</keyword>
<dbReference type="GeneID" id="54565303"/>
<name>A0A6A6CVA5_ZASCE</name>
<accession>A0A6A6CVA5</accession>
<evidence type="ECO:0000313" key="2">
    <source>
        <dbReference type="EMBL" id="KAF2169742.1"/>
    </source>
</evidence>
<gene>
    <name evidence="2" type="ORF">M409DRAFT_52249</name>
</gene>
<keyword evidence="3" id="KW-1185">Reference proteome</keyword>
<evidence type="ECO:0000313" key="3">
    <source>
        <dbReference type="Proteomes" id="UP000799537"/>
    </source>
</evidence>
<dbReference type="EMBL" id="ML993587">
    <property type="protein sequence ID" value="KAF2169742.1"/>
    <property type="molecule type" value="Genomic_DNA"/>
</dbReference>
<reference evidence="2" key="1">
    <citation type="journal article" date="2020" name="Stud. Mycol.">
        <title>101 Dothideomycetes genomes: a test case for predicting lifestyles and emergence of pathogens.</title>
        <authorList>
            <person name="Haridas S."/>
            <person name="Albert R."/>
            <person name="Binder M."/>
            <person name="Bloem J."/>
            <person name="Labutti K."/>
            <person name="Salamov A."/>
            <person name="Andreopoulos B."/>
            <person name="Baker S."/>
            <person name="Barry K."/>
            <person name="Bills G."/>
            <person name="Bluhm B."/>
            <person name="Cannon C."/>
            <person name="Castanera R."/>
            <person name="Culley D."/>
            <person name="Daum C."/>
            <person name="Ezra D."/>
            <person name="Gonzalez J."/>
            <person name="Henrissat B."/>
            <person name="Kuo A."/>
            <person name="Liang C."/>
            <person name="Lipzen A."/>
            <person name="Lutzoni F."/>
            <person name="Magnuson J."/>
            <person name="Mondo S."/>
            <person name="Nolan M."/>
            <person name="Ohm R."/>
            <person name="Pangilinan J."/>
            <person name="Park H.-J."/>
            <person name="Ramirez L."/>
            <person name="Alfaro M."/>
            <person name="Sun H."/>
            <person name="Tritt A."/>
            <person name="Yoshinaga Y."/>
            <person name="Zwiers L.-H."/>
            <person name="Turgeon B."/>
            <person name="Goodwin S."/>
            <person name="Spatafora J."/>
            <person name="Crous P."/>
            <person name="Grigoriev I."/>
        </authorList>
    </citation>
    <scope>NUCLEOTIDE SEQUENCE</scope>
    <source>
        <strain evidence="2">ATCC 36951</strain>
    </source>
</reference>
<dbReference type="RefSeq" id="XP_033670631.1">
    <property type="nucleotide sequence ID" value="XM_033812031.1"/>
</dbReference>
<proteinExistence type="predicted"/>
<dbReference type="AlphaFoldDB" id="A0A6A6CVA5"/>